<sequence>MPLPPFFLSLYLSSFWCSIVHSNATHGGGKREADKGNTETATGSPHTDTDAFTQRNCTDFGCPYPAPCSPDR</sequence>
<evidence type="ECO:0000256" key="2">
    <source>
        <dbReference type="SAM" id="SignalP"/>
    </source>
</evidence>
<feature type="region of interest" description="Disordered" evidence="1">
    <location>
        <begin position="24"/>
        <end position="52"/>
    </location>
</feature>
<evidence type="ECO:0000256" key="1">
    <source>
        <dbReference type="SAM" id="MobiDB-lite"/>
    </source>
</evidence>
<feature type="compositionally biased region" description="Polar residues" evidence="1">
    <location>
        <begin position="38"/>
        <end position="52"/>
    </location>
</feature>
<evidence type="ECO:0000313" key="3">
    <source>
        <dbReference type="EMBL" id="MBW31786.1"/>
    </source>
</evidence>
<dbReference type="AlphaFoldDB" id="A0A2M3ZT98"/>
<protein>
    <submittedName>
        <fullName evidence="3">Putative secreted peptide</fullName>
    </submittedName>
</protein>
<accession>A0A2M3ZT98</accession>
<feature type="signal peptide" evidence="2">
    <location>
        <begin position="1"/>
        <end position="22"/>
    </location>
</feature>
<organism evidence="3">
    <name type="scientific">Anopheles braziliensis</name>
    <dbReference type="NCBI Taxonomy" id="58242"/>
    <lineage>
        <taxon>Eukaryota</taxon>
        <taxon>Metazoa</taxon>
        <taxon>Ecdysozoa</taxon>
        <taxon>Arthropoda</taxon>
        <taxon>Hexapoda</taxon>
        <taxon>Insecta</taxon>
        <taxon>Pterygota</taxon>
        <taxon>Neoptera</taxon>
        <taxon>Endopterygota</taxon>
        <taxon>Diptera</taxon>
        <taxon>Nematocera</taxon>
        <taxon>Culicoidea</taxon>
        <taxon>Culicidae</taxon>
        <taxon>Anophelinae</taxon>
        <taxon>Anopheles</taxon>
    </lineage>
</organism>
<dbReference type="EMBL" id="GGFM01011035">
    <property type="protein sequence ID" value="MBW31786.1"/>
    <property type="molecule type" value="Transcribed_RNA"/>
</dbReference>
<keyword evidence="2" id="KW-0732">Signal</keyword>
<proteinExistence type="predicted"/>
<reference evidence="3" key="1">
    <citation type="submission" date="2018-01" db="EMBL/GenBank/DDBJ databases">
        <title>An insight into the sialome of Amazonian anophelines.</title>
        <authorList>
            <person name="Ribeiro J.M."/>
            <person name="Scarpassa V."/>
            <person name="Calvo E."/>
        </authorList>
    </citation>
    <scope>NUCLEOTIDE SEQUENCE</scope>
    <source>
        <tissue evidence="3">Salivary glands</tissue>
    </source>
</reference>
<name>A0A2M3ZT98_9DIPT</name>
<feature type="chain" id="PRO_5014597674" evidence="2">
    <location>
        <begin position="23"/>
        <end position="72"/>
    </location>
</feature>